<comment type="caution">
    <text evidence="4">The sequence shown here is derived from an EMBL/GenBank/DDBJ whole genome shotgun (WGS) entry which is preliminary data.</text>
</comment>
<dbReference type="InterPro" id="IPR011055">
    <property type="entry name" value="Dup_hybrid_motif"/>
</dbReference>
<dbReference type="InterPro" id="IPR016047">
    <property type="entry name" value="M23ase_b-sheet_dom"/>
</dbReference>
<dbReference type="Pfam" id="PF01551">
    <property type="entry name" value="Peptidase_M23"/>
    <property type="match status" value="1"/>
</dbReference>
<dbReference type="GO" id="GO:0004222">
    <property type="term" value="F:metalloendopeptidase activity"/>
    <property type="evidence" value="ECO:0007669"/>
    <property type="project" value="TreeGrafter"/>
</dbReference>
<dbReference type="SMART" id="SM00257">
    <property type="entry name" value="LysM"/>
    <property type="match status" value="2"/>
</dbReference>
<evidence type="ECO:0000313" key="5">
    <source>
        <dbReference type="Proteomes" id="UP000753196"/>
    </source>
</evidence>
<dbReference type="PANTHER" id="PTHR21666:SF270">
    <property type="entry name" value="MUREIN HYDROLASE ACTIVATOR ENVC"/>
    <property type="match status" value="1"/>
</dbReference>
<evidence type="ECO:0000256" key="1">
    <source>
        <dbReference type="SAM" id="MobiDB-lite"/>
    </source>
</evidence>
<dbReference type="InterPro" id="IPR018392">
    <property type="entry name" value="LysM"/>
</dbReference>
<protein>
    <submittedName>
        <fullName evidence="4">M23 family metallopeptidase</fullName>
    </submittedName>
</protein>
<organism evidence="4 5">
    <name type="scientific">Candidatus Sungiibacteriota bacterium</name>
    <dbReference type="NCBI Taxonomy" id="2750080"/>
    <lineage>
        <taxon>Bacteria</taxon>
        <taxon>Candidatus Sungiibacteriota</taxon>
    </lineage>
</organism>
<dbReference type="CDD" id="cd12797">
    <property type="entry name" value="M23_peptidase"/>
    <property type="match status" value="1"/>
</dbReference>
<reference evidence="4" key="1">
    <citation type="submission" date="2020-07" db="EMBL/GenBank/DDBJ databases">
        <title>Huge and variable diversity of episymbiotic CPR bacteria and DPANN archaea in groundwater ecosystems.</title>
        <authorList>
            <person name="He C.Y."/>
            <person name="Keren R."/>
            <person name="Whittaker M."/>
            <person name="Farag I.F."/>
            <person name="Doudna J."/>
            <person name="Cate J.H.D."/>
            <person name="Banfield J.F."/>
        </authorList>
    </citation>
    <scope>NUCLEOTIDE SEQUENCE</scope>
    <source>
        <strain evidence="4">NC_groundwater_973_Pr1_S-0.2um_54_13</strain>
    </source>
</reference>
<feature type="region of interest" description="Disordered" evidence="1">
    <location>
        <begin position="73"/>
        <end position="98"/>
    </location>
</feature>
<gene>
    <name evidence="4" type="ORF">HY221_00905</name>
</gene>
<dbReference type="InterPro" id="IPR050570">
    <property type="entry name" value="Cell_wall_metabolism_enzyme"/>
</dbReference>
<dbReference type="AlphaFoldDB" id="A0A932R1T1"/>
<evidence type="ECO:0000259" key="3">
    <source>
        <dbReference type="PROSITE" id="PS51782"/>
    </source>
</evidence>
<proteinExistence type="predicted"/>
<dbReference type="PROSITE" id="PS51782">
    <property type="entry name" value="LYSM"/>
    <property type="match status" value="2"/>
</dbReference>
<name>A0A932R1T1_9BACT</name>
<evidence type="ECO:0000256" key="2">
    <source>
        <dbReference type="SAM" id="SignalP"/>
    </source>
</evidence>
<dbReference type="InterPro" id="IPR036779">
    <property type="entry name" value="LysM_dom_sf"/>
</dbReference>
<feature type="domain" description="LysM" evidence="3">
    <location>
        <begin position="110"/>
        <end position="154"/>
    </location>
</feature>
<dbReference type="Proteomes" id="UP000753196">
    <property type="component" value="Unassembled WGS sequence"/>
</dbReference>
<evidence type="ECO:0000313" key="4">
    <source>
        <dbReference type="EMBL" id="MBI3630880.1"/>
    </source>
</evidence>
<dbReference type="Gene3D" id="2.70.70.10">
    <property type="entry name" value="Glucose Permease (Domain IIA)"/>
    <property type="match status" value="1"/>
</dbReference>
<dbReference type="Pfam" id="PF01476">
    <property type="entry name" value="LysM"/>
    <property type="match status" value="2"/>
</dbReference>
<accession>A0A932R1T1</accession>
<dbReference type="Gene3D" id="3.10.350.10">
    <property type="entry name" value="LysM domain"/>
    <property type="match status" value="2"/>
</dbReference>
<feature type="chain" id="PRO_5038062963" evidence="2">
    <location>
        <begin position="22"/>
        <end position="351"/>
    </location>
</feature>
<dbReference type="EMBL" id="JACQCR010000020">
    <property type="protein sequence ID" value="MBI3630880.1"/>
    <property type="molecule type" value="Genomic_DNA"/>
</dbReference>
<dbReference type="PANTHER" id="PTHR21666">
    <property type="entry name" value="PEPTIDASE-RELATED"/>
    <property type="match status" value="1"/>
</dbReference>
<feature type="domain" description="LysM" evidence="3">
    <location>
        <begin position="160"/>
        <end position="204"/>
    </location>
</feature>
<dbReference type="SUPFAM" id="SSF51261">
    <property type="entry name" value="Duplicated hybrid motif"/>
    <property type="match status" value="1"/>
</dbReference>
<dbReference type="CDD" id="cd00118">
    <property type="entry name" value="LysM"/>
    <property type="match status" value="2"/>
</dbReference>
<dbReference type="SUPFAM" id="SSF54106">
    <property type="entry name" value="LysM domain"/>
    <property type="match status" value="2"/>
</dbReference>
<feature type="signal peptide" evidence="2">
    <location>
        <begin position="1"/>
        <end position="21"/>
    </location>
</feature>
<sequence>MMSTGAILFLFLFLSPAPAHAGFFSDGCGGFCRNVLKFFSGDAAAEEKPAVPAVSLPLLGSSGYAAASIEGSANGDSVGQDPLPASQDNALISPHNPLGVSPDPGHDQIILYTIQSGDTSSSIAAHFGISLNTLLWANNLHRDSKLGEGDELVILPVTGVQYGVKKGDTLESIAKRFRGDAGEIMNFNGLAAGEPLEVGTTIIIPDGELASTPASVSPKAPARFRGLPEFAGYYMRPVIGGRNSRATPSNPHGIHGYNGVDLANSCGAPVFASAAGTVIVARWTGWNGGYGKYVVMAHENSTQTLYAHLNVILVVAGQTVPQGSQIGAIGTTGNSTGCHVHFEIRLTFRSR</sequence>
<keyword evidence="2" id="KW-0732">Signal</keyword>